<protein>
    <submittedName>
        <fullName evidence="6">Glyoxylase-like metal-dependent hydrolase (Beta-lactamase superfamily II)</fullName>
    </submittedName>
</protein>
<dbReference type="InterPro" id="IPR036866">
    <property type="entry name" value="RibonucZ/Hydroxyglut_hydro"/>
</dbReference>
<dbReference type="SMART" id="SM00849">
    <property type="entry name" value="Lactamase_B"/>
    <property type="match status" value="1"/>
</dbReference>
<proteinExistence type="inferred from homology"/>
<dbReference type="Gene3D" id="3.60.15.10">
    <property type="entry name" value="Ribonuclease Z/Hydroxyacylglutathione hydrolase-like"/>
    <property type="match status" value="1"/>
</dbReference>
<evidence type="ECO:0000256" key="1">
    <source>
        <dbReference type="ARBA" id="ARBA00007749"/>
    </source>
</evidence>
<comment type="caution">
    <text evidence="6">The sequence shown here is derived from an EMBL/GenBank/DDBJ whole genome shotgun (WGS) entry which is preliminary data.</text>
</comment>
<evidence type="ECO:0000313" key="6">
    <source>
        <dbReference type="EMBL" id="MBB2903215.1"/>
    </source>
</evidence>
<evidence type="ECO:0000259" key="5">
    <source>
        <dbReference type="SMART" id="SM00849"/>
    </source>
</evidence>
<dbReference type="Proteomes" id="UP000533269">
    <property type="component" value="Unassembled WGS sequence"/>
</dbReference>
<evidence type="ECO:0000256" key="3">
    <source>
        <dbReference type="ARBA" id="ARBA00022801"/>
    </source>
</evidence>
<sequence>MTQIGIAIPDRLRLGAFDVIALEDGAAHMPPSAYPGADFTRHLDLLDETGTYPIRMGAFLVRSPHGVILIDAGAGEAAIPFPLQMSQADGLTNPPEHLMTSGRLPAALAKVGVTPAEIDAVFVTHLHLDHIGWLMHEGKPFFPNATVHYGHQDWQSLVTAVPADDPARQIMEAAHAAGILRPYPSPPARLEGDAIHDATHDAAPHPVDCAASLVGAEAGSEVFPGVRAVPVPGHTPGSHLITLNSDGRRLIFLGDLMEHPGQLTDAGIHFMTDIDRSVAQRARALIFNQARREDIVLVAAHLTNPVFRRVSSHRTWLDATNA</sequence>
<gene>
    <name evidence="6" type="ORF">FHR75_004057</name>
</gene>
<comment type="similarity">
    <text evidence="1">Belongs to the metallo-beta-lactamase superfamily.</text>
</comment>
<keyword evidence="2" id="KW-0479">Metal-binding</keyword>
<dbReference type="AlphaFoldDB" id="A0A7W4TQE9"/>
<keyword evidence="4" id="KW-0862">Zinc</keyword>
<accession>A0A7W4TQE9</accession>
<keyword evidence="3 6" id="KW-0378">Hydrolase</keyword>
<dbReference type="RefSeq" id="WP_183392845.1">
    <property type="nucleotide sequence ID" value="NZ_JACHVY010000006.1"/>
</dbReference>
<dbReference type="GO" id="GO:0016787">
    <property type="term" value="F:hydrolase activity"/>
    <property type="evidence" value="ECO:0007669"/>
    <property type="project" value="UniProtKB-KW"/>
</dbReference>
<evidence type="ECO:0000256" key="2">
    <source>
        <dbReference type="ARBA" id="ARBA00022723"/>
    </source>
</evidence>
<dbReference type="GO" id="GO:0046872">
    <property type="term" value="F:metal ion binding"/>
    <property type="evidence" value="ECO:0007669"/>
    <property type="project" value="UniProtKB-KW"/>
</dbReference>
<reference evidence="6 7" key="2">
    <citation type="submission" date="2020-08" db="EMBL/GenBank/DDBJ databases">
        <authorList>
            <person name="Partida-Martinez L."/>
            <person name="Huntemann M."/>
            <person name="Clum A."/>
            <person name="Wang J."/>
            <person name="Palaniappan K."/>
            <person name="Ritter S."/>
            <person name="Chen I.-M."/>
            <person name="Stamatis D."/>
            <person name="Reddy T."/>
            <person name="O'Malley R."/>
            <person name="Daum C."/>
            <person name="Shapiro N."/>
            <person name="Ivanova N."/>
            <person name="Kyrpides N."/>
            <person name="Woyke T."/>
        </authorList>
    </citation>
    <scope>NUCLEOTIDE SEQUENCE [LARGE SCALE GENOMIC DNA]</scope>
    <source>
        <strain evidence="6 7">AS2.23</strain>
    </source>
</reference>
<dbReference type="PANTHER" id="PTHR42978:SF6">
    <property type="entry name" value="QUORUM-QUENCHING LACTONASE YTNP-RELATED"/>
    <property type="match status" value="1"/>
</dbReference>
<reference evidence="6 7" key="1">
    <citation type="submission" date="2020-08" db="EMBL/GenBank/DDBJ databases">
        <title>The Agave Microbiome: Exploring the role of microbial communities in plant adaptations to desert environments.</title>
        <authorList>
            <person name="Partida-Martinez L.P."/>
        </authorList>
    </citation>
    <scope>NUCLEOTIDE SEQUENCE [LARGE SCALE GENOMIC DNA]</scope>
    <source>
        <strain evidence="6 7">AS2.23</strain>
    </source>
</reference>
<organism evidence="6 7">
    <name type="scientific">Kineococcus radiotolerans</name>
    <dbReference type="NCBI Taxonomy" id="131568"/>
    <lineage>
        <taxon>Bacteria</taxon>
        <taxon>Bacillati</taxon>
        <taxon>Actinomycetota</taxon>
        <taxon>Actinomycetes</taxon>
        <taxon>Kineosporiales</taxon>
        <taxon>Kineosporiaceae</taxon>
        <taxon>Kineococcus</taxon>
    </lineage>
</organism>
<evidence type="ECO:0000313" key="7">
    <source>
        <dbReference type="Proteomes" id="UP000533269"/>
    </source>
</evidence>
<feature type="domain" description="Metallo-beta-lactamase" evidence="5">
    <location>
        <begin position="55"/>
        <end position="301"/>
    </location>
</feature>
<name>A0A7W4TQE9_KINRA</name>
<dbReference type="PANTHER" id="PTHR42978">
    <property type="entry name" value="QUORUM-QUENCHING LACTONASE YTNP-RELATED-RELATED"/>
    <property type="match status" value="1"/>
</dbReference>
<dbReference type="EMBL" id="JACHVY010000006">
    <property type="protein sequence ID" value="MBB2903215.1"/>
    <property type="molecule type" value="Genomic_DNA"/>
</dbReference>
<dbReference type="Pfam" id="PF00753">
    <property type="entry name" value="Lactamase_B"/>
    <property type="match status" value="1"/>
</dbReference>
<dbReference type="InterPro" id="IPR051013">
    <property type="entry name" value="MBL_superfamily_lactonases"/>
</dbReference>
<evidence type="ECO:0000256" key="4">
    <source>
        <dbReference type="ARBA" id="ARBA00022833"/>
    </source>
</evidence>
<dbReference type="SUPFAM" id="SSF56281">
    <property type="entry name" value="Metallo-hydrolase/oxidoreductase"/>
    <property type="match status" value="1"/>
</dbReference>
<dbReference type="InterPro" id="IPR001279">
    <property type="entry name" value="Metallo-B-lactamas"/>
</dbReference>